<name>A0AAV0I079_9ROSI</name>
<keyword evidence="2" id="KW-1185">Reference proteome</keyword>
<evidence type="ECO:0000313" key="1">
    <source>
        <dbReference type="EMBL" id="CAI0390069.1"/>
    </source>
</evidence>
<proteinExistence type="predicted"/>
<evidence type="ECO:0000313" key="2">
    <source>
        <dbReference type="Proteomes" id="UP001154282"/>
    </source>
</evidence>
<accession>A0AAV0I079</accession>
<gene>
    <name evidence="1" type="ORF">LITE_LOCUS6577</name>
</gene>
<protein>
    <submittedName>
        <fullName evidence="1">Uncharacterized protein</fullName>
    </submittedName>
</protein>
<reference evidence="1" key="1">
    <citation type="submission" date="2022-08" db="EMBL/GenBank/DDBJ databases">
        <authorList>
            <person name="Gutierrez-Valencia J."/>
        </authorList>
    </citation>
    <scope>NUCLEOTIDE SEQUENCE</scope>
</reference>
<dbReference type="AlphaFoldDB" id="A0AAV0I079"/>
<organism evidence="1 2">
    <name type="scientific">Linum tenue</name>
    <dbReference type="NCBI Taxonomy" id="586396"/>
    <lineage>
        <taxon>Eukaryota</taxon>
        <taxon>Viridiplantae</taxon>
        <taxon>Streptophyta</taxon>
        <taxon>Embryophyta</taxon>
        <taxon>Tracheophyta</taxon>
        <taxon>Spermatophyta</taxon>
        <taxon>Magnoliopsida</taxon>
        <taxon>eudicotyledons</taxon>
        <taxon>Gunneridae</taxon>
        <taxon>Pentapetalae</taxon>
        <taxon>rosids</taxon>
        <taxon>fabids</taxon>
        <taxon>Malpighiales</taxon>
        <taxon>Linaceae</taxon>
        <taxon>Linum</taxon>
    </lineage>
</organism>
<comment type="caution">
    <text evidence="1">The sequence shown here is derived from an EMBL/GenBank/DDBJ whole genome shotgun (WGS) entry which is preliminary data.</text>
</comment>
<sequence>MFLIWLLSSWDLRRFQSSSLKSANERLCSSSIRRLVVKLCQCQMTMRTRSLALCFEHLRRIQL</sequence>
<dbReference type="Proteomes" id="UP001154282">
    <property type="component" value="Unassembled WGS sequence"/>
</dbReference>
<dbReference type="EMBL" id="CAMGYJ010000003">
    <property type="protein sequence ID" value="CAI0390069.1"/>
    <property type="molecule type" value="Genomic_DNA"/>
</dbReference>